<sequence>MKNKHLLILCLLLMNTSLTKTSGQVLNKIQDRVFLNFKSSEGYKIISQKRDLNGKVWLIPSNNHPIPFDLSVSQTFSQTATARSQFYRIEEVDPVHRGELIKAELRETYSAFISNLLLIAEGIPMTLDYDVKCYRIT</sequence>
<reference evidence="1" key="1">
    <citation type="submission" date="2018-05" db="EMBL/GenBank/DDBJ databases">
        <authorList>
            <person name="Lanie J.A."/>
            <person name="Ng W.-L."/>
            <person name="Kazmierczak K.M."/>
            <person name="Andrzejewski T.M."/>
            <person name="Davidsen T.M."/>
            <person name="Wayne K.J."/>
            <person name="Tettelin H."/>
            <person name="Glass J.I."/>
            <person name="Rusch D."/>
            <person name="Podicherti R."/>
            <person name="Tsui H.-C.T."/>
            <person name="Winkler M.E."/>
        </authorList>
    </citation>
    <scope>NUCLEOTIDE SEQUENCE</scope>
</reference>
<organism evidence="1">
    <name type="scientific">marine metagenome</name>
    <dbReference type="NCBI Taxonomy" id="408172"/>
    <lineage>
        <taxon>unclassified sequences</taxon>
        <taxon>metagenomes</taxon>
        <taxon>ecological metagenomes</taxon>
    </lineage>
</organism>
<dbReference type="AlphaFoldDB" id="A0A382IX76"/>
<dbReference type="EMBL" id="UINC01070373">
    <property type="protein sequence ID" value="SVC04474.1"/>
    <property type="molecule type" value="Genomic_DNA"/>
</dbReference>
<feature type="non-terminal residue" evidence="1">
    <location>
        <position position="137"/>
    </location>
</feature>
<proteinExistence type="predicted"/>
<gene>
    <name evidence="1" type="ORF">METZ01_LOCUS257328</name>
</gene>
<accession>A0A382IX76</accession>
<protein>
    <submittedName>
        <fullName evidence="1">Uncharacterized protein</fullName>
    </submittedName>
</protein>
<name>A0A382IX76_9ZZZZ</name>
<evidence type="ECO:0000313" key="1">
    <source>
        <dbReference type="EMBL" id="SVC04474.1"/>
    </source>
</evidence>